<keyword evidence="2" id="KW-1185">Reference proteome</keyword>
<dbReference type="InterPro" id="IPR050648">
    <property type="entry name" value="F-box_LRR-repeat"/>
</dbReference>
<dbReference type="GO" id="GO:0005737">
    <property type="term" value="C:cytoplasm"/>
    <property type="evidence" value="ECO:0007669"/>
    <property type="project" value="TreeGrafter"/>
</dbReference>
<dbReference type="AlphaFoldDB" id="A0AAW0U0R4"/>
<proteinExistence type="predicted"/>
<reference evidence="1 2" key="1">
    <citation type="submission" date="2023-03" db="EMBL/GenBank/DDBJ databases">
        <title>High-quality genome of Scylla paramamosain provides insights in environmental adaptation.</title>
        <authorList>
            <person name="Zhang L."/>
        </authorList>
    </citation>
    <scope>NUCLEOTIDE SEQUENCE [LARGE SCALE GENOMIC DNA]</scope>
    <source>
        <strain evidence="1">LZ_2023a</strain>
        <tissue evidence="1">Muscle</tissue>
    </source>
</reference>
<accession>A0AAW0U0R4</accession>
<name>A0AAW0U0R4_SCYPA</name>
<gene>
    <name evidence="1" type="ORF">O3P69_013227</name>
</gene>
<organism evidence="1 2">
    <name type="scientific">Scylla paramamosain</name>
    <name type="common">Mud crab</name>
    <dbReference type="NCBI Taxonomy" id="85552"/>
    <lineage>
        <taxon>Eukaryota</taxon>
        <taxon>Metazoa</taxon>
        <taxon>Ecdysozoa</taxon>
        <taxon>Arthropoda</taxon>
        <taxon>Crustacea</taxon>
        <taxon>Multicrustacea</taxon>
        <taxon>Malacostraca</taxon>
        <taxon>Eumalacostraca</taxon>
        <taxon>Eucarida</taxon>
        <taxon>Decapoda</taxon>
        <taxon>Pleocyemata</taxon>
        <taxon>Brachyura</taxon>
        <taxon>Eubrachyura</taxon>
        <taxon>Portunoidea</taxon>
        <taxon>Portunidae</taxon>
        <taxon>Portuninae</taxon>
        <taxon>Scylla</taxon>
    </lineage>
</organism>
<dbReference type="InterPro" id="IPR032675">
    <property type="entry name" value="LRR_dom_sf"/>
</dbReference>
<comment type="caution">
    <text evidence="1">The sequence shown here is derived from an EMBL/GenBank/DDBJ whole genome shotgun (WGS) entry which is preliminary data.</text>
</comment>
<dbReference type="Proteomes" id="UP001487740">
    <property type="component" value="Unassembled WGS sequence"/>
</dbReference>
<dbReference type="SUPFAM" id="SSF52047">
    <property type="entry name" value="RNI-like"/>
    <property type="match status" value="1"/>
</dbReference>
<dbReference type="PANTHER" id="PTHR13382">
    <property type="entry name" value="MITOCHONDRIAL ATP SYNTHASE COUPLING FACTOR B"/>
    <property type="match status" value="1"/>
</dbReference>
<protein>
    <submittedName>
        <fullName evidence="1">Uncharacterized protein</fullName>
    </submittedName>
</protein>
<dbReference type="EMBL" id="JARAKH010000021">
    <property type="protein sequence ID" value="KAK8393038.1"/>
    <property type="molecule type" value="Genomic_DNA"/>
</dbReference>
<sequence length="564" mass="60183">MPLEQRRSTPKLQAHASPNQCECECKAEYQIASAISYDRITASLPLPPDNTPVWCYRMVGLRPPERLEAWALSAWLQALNTAAGRGKGVSAPLKAPPALLSAALSQAAVGLREAVVARLAVAAVTAGVSRLDVHLEHPTLVQTLLEALHAHPEHLTSLTLTLGPRTSLDGLLSEAMCYMTSLTSLVITPAATDAHLAALAQASPPLGTLDVSYCSAVTDKGVRALLGLTDDARPVREVVLGVVKGTGEPPASTLHTVNLWGTGVTTLGCVLLLATCPALTSLTCRWSGEALDLSVRAGREAPLSLTQLILAESSLPPLAPVATLCPHLSSLVARRPSDAPNVEEVLIQVPSLTSLTLMQFLPHQENWLPASPAPYLTHLHLSFLEPRPVHLARLADTFPSLTHLFLDGVTPTLPYPPPPPPVSKIESLRLVTLPITNPDLDAEVVEWALVWVSAASSIDLGSCRLLTDEHLTRAIAAGALTQAEDVRLSGARQITDGAIMDLLTACPHLRRLALKMLPKERLAELESLKSSLLESSLVCFLSRSARHLVRDGSRKACDVLQWGG</sequence>
<evidence type="ECO:0000313" key="2">
    <source>
        <dbReference type="Proteomes" id="UP001487740"/>
    </source>
</evidence>
<evidence type="ECO:0000313" key="1">
    <source>
        <dbReference type="EMBL" id="KAK8393038.1"/>
    </source>
</evidence>
<dbReference type="Gene3D" id="3.80.10.10">
    <property type="entry name" value="Ribonuclease Inhibitor"/>
    <property type="match status" value="2"/>
</dbReference>